<dbReference type="OrthoDB" id="10263824at2759"/>
<evidence type="ECO:0000256" key="4">
    <source>
        <dbReference type="ARBA" id="ARBA00013257"/>
    </source>
</evidence>
<dbReference type="EMBL" id="LUCM01000927">
    <property type="protein sequence ID" value="KAA0199782.1"/>
    <property type="molecule type" value="Genomic_DNA"/>
</dbReference>
<sequence>MLACPFLKMLSVTTINKEAQQIMTFVPKCPFAKRLFEKAALSGRMCHALYNAASSIAPEEPIVCKDVNECLLKKCPYSITGGEFDSSTMAGANTCDSSLDPLCSPATTENANGMSIPRTCALFSGWKASRTQRDIQPPQTQKTGVNSFVNNSKMVQDFDYSAFFHSEIQRKKQDSTYRVFKRVLRDADHFPFADDYSTGSKRRVVIWCSNDYLGMSWHPKVREAAINAIRKYGVGSGGTRNISGNSVLHEALESELADLHGKPSALVFTSCYVANEATLYTLGTRLPGVTIVSDAGNHASMIHGIRTSRAPKCIYRHNDVEGLRSLLKSLPREAPKLAVFETVHSMTGDVCPLKSLIDVSEEHNALTFVDEVHAVGLYGIHGAGVAERDGLMHRIDVISGTLGKAFASVGGYIAGSQELVDMIRSYASGFIFTTSLPPPVLAAARASIAILKTTEGQELRAKHQRRVKLVRERLQQEGLPVIEAPSHILPLHIGDAELCTRISSELLTEHNIYVQSINYPTVDRGDERLRIAPSPHHTDELTDQLLDALCSIWSKYDLPLIKSGERHAAPIAA</sequence>
<dbReference type="CDD" id="cd06454">
    <property type="entry name" value="KBL_like"/>
    <property type="match status" value="1"/>
</dbReference>
<dbReference type="EC" id="2.3.1.37" evidence="4 14"/>
<keyword evidence="5 14" id="KW-0808">Transferase</keyword>
<dbReference type="PROSITE" id="PS00599">
    <property type="entry name" value="AA_TRANSFER_CLASS_2"/>
    <property type="match status" value="1"/>
</dbReference>
<evidence type="ECO:0000256" key="6">
    <source>
        <dbReference type="ARBA" id="ARBA00022898"/>
    </source>
</evidence>
<evidence type="ECO:0000256" key="10">
    <source>
        <dbReference type="ARBA" id="ARBA00031945"/>
    </source>
</evidence>
<evidence type="ECO:0000256" key="12">
    <source>
        <dbReference type="ARBA" id="ARBA00049013"/>
    </source>
</evidence>
<comment type="catalytic activity">
    <reaction evidence="12">
        <text>succinyl-CoA + glycine + H(+) = 5-aminolevulinate + CO2 + CoA</text>
        <dbReference type="Rhea" id="RHEA:12921"/>
        <dbReference type="ChEBI" id="CHEBI:15378"/>
        <dbReference type="ChEBI" id="CHEBI:16526"/>
        <dbReference type="ChEBI" id="CHEBI:57287"/>
        <dbReference type="ChEBI" id="CHEBI:57292"/>
        <dbReference type="ChEBI" id="CHEBI:57305"/>
        <dbReference type="ChEBI" id="CHEBI:356416"/>
        <dbReference type="EC" id="2.3.1.37"/>
    </reaction>
    <physiologicalReaction direction="left-to-right" evidence="12">
        <dbReference type="Rhea" id="RHEA:12922"/>
    </physiologicalReaction>
</comment>
<comment type="caution">
    <text evidence="16">The sequence shown here is derived from an EMBL/GenBank/DDBJ whole genome shotgun (WGS) entry which is preliminary data.</text>
</comment>
<evidence type="ECO:0000313" key="16">
    <source>
        <dbReference type="EMBL" id="KAA0199782.1"/>
    </source>
</evidence>
<keyword evidence="7 14" id="KW-0350">Heme biosynthesis</keyword>
<evidence type="ECO:0000313" key="17">
    <source>
        <dbReference type="Proteomes" id="UP000728185"/>
    </source>
</evidence>
<dbReference type="InterPro" id="IPR050087">
    <property type="entry name" value="AON_synthase_class-II"/>
</dbReference>
<proteinExistence type="inferred from homology"/>
<keyword evidence="8 14" id="KW-0012">Acyltransferase</keyword>
<name>A0A8E0S3E4_9TREM</name>
<dbReference type="AlphaFoldDB" id="A0A8E0S3E4"/>
<dbReference type="Gene3D" id="3.40.640.10">
    <property type="entry name" value="Type I PLP-dependent aspartate aminotransferase-like (Major domain)"/>
    <property type="match status" value="1"/>
</dbReference>
<evidence type="ECO:0000256" key="8">
    <source>
        <dbReference type="ARBA" id="ARBA00023315"/>
    </source>
</evidence>
<accession>A0A8E0S3E4</accession>
<dbReference type="GO" id="GO:0030170">
    <property type="term" value="F:pyridoxal phosphate binding"/>
    <property type="evidence" value="ECO:0007669"/>
    <property type="project" value="UniProtKB-UniRule"/>
</dbReference>
<evidence type="ECO:0000259" key="15">
    <source>
        <dbReference type="Pfam" id="PF00155"/>
    </source>
</evidence>
<dbReference type="SUPFAM" id="SSF53383">
    <property type="entry name" value="PLP-dependent transferases"/>
    <property type="match status" value="1"/>
</dbReference>
<dbReference type="InterPro" id="IPR015422">
    <property type="entry name" value="PyrdxlP-dep_Trfase_small"/>
</dbReference>
<dbReference type="InterPro" id="IPR010961">
    <property type="entry name" value="4pyrrol_synth_NH2levulA_synth"/>
</dbReference>
<evidence type="ECO:0000256" key="1">
    <source>
        <dbReference type="ARBA" id="ARBA00001933"/>
    </source>
</evidence>
<dbReference type="UniPathway" id="UPA00251">
    <property type="reaction ID" value="UER00375"/>
</dbReference>
<evidence type="ECO:0000256" key="7">
    <source>
        <dbReference type="ARBA" id="ARBA00023133"/>
    </source>
</evidence>
<dbReference type="GO" id="GO:0005739">
    <property type="term" value="C:mitochondrion"/>
    <property type="evidence" value="ECO:0007669"/>
    <property type="project" value="TreeGrafter"/>
</dbReference>
<evidence type="ECO:0000256" key="3">
    <source>
        <dbReference type="ARBA" id="ARBA00008392"/>
    </source>
</evidence>
<dbReference type="InterPro" id="IPR015424">
    <property type="entry name" value="PyrdxlP-dep_Trfase"/>
</dbReference>
<dbReference type="InterPro" id="IPR001917">
    <property type="entry name" value="Aminotrans_II_pyridoxalP_BS"/>
</dbReference>
<dbReference type="Proteomes" id="UP000728185">
    <property type="component" value="Unassembled WGS sequence"/>
</dbReference>
<comment type="cofactor">
    <cofactor evidence="1 13">
        <name>pyridoxal 5'-phosphate</name>
        <dbReference type="ChEBI" id="CHEBI:597326"/>
    </cofactor>
</comment>
<keyword evidence="6 13" id="KW-0663">Pyridoxal phosphate</keyword>
<dbReference type="PANTHER" id="PTHR13693:SF102">
    <property type="entry name" value="2-AMINO-3-KETOBUTYRATE COENZYME A LIGASE, MITOCHONDRIAL"/>
    <property type="match status" value="1"/>
</dbReference>
<evidence type="ECO:0000256" key="14">
    <source>
        <dbReference type="RuleBase" id="RU910713"/>
    </source>
</evidence>
<dbReference type="Gene3D" id="3.90.1150.10">
    <property type="entry name" value="Aspartate Aminotransferase, domain 1"/>
    <property type="match status" value="1"/>
</dbReference>
<organism evidence="16 17">
    <name type="scientific">Fasciolopsis buskii</name>
    <dbReference type="NCBI Taxonomy" id="27845"/>
    <lineage>
        <taxon>Eukaryota</taxon>
        <taxon>Metazoa</taxon>
        <taxon>Spiralia</taxon>
        <taxon>Lophotrochozoa</taxon>
        <taxon>Platyhelminthes</taxon>
        <taxon>Trematoda</taxon>
        <taxon>Digenea</taxon>
        <taxon>Plagiorchiida</taxon>
        <taxon>Echinostomata</taxon>
        <taxon>Echinostomatoidea</taxon>
        <taxon>Fasciolidae</taxon>
        <taxon>Fasciolopsis</taxon>
    </lineage>
</organism>
<evidence type="ECO:0000256" key="13">
    <source>
        <dbReference type="RuleBase" id="RU003693"/>
    </source>
</evidence>
<comment type="similarity">
    <text evidence="3 13">Belongs to the class-II pyridoxal-phosphate-dependent aminotransferase family.</text>
</comment>
<evidence type="ECO:0000256" key="2">
    <source>
        <dbReference type="ARBA" id="ARBA00005029"/>
    </source>
</evidence>
<evidence type="ECO:0000256" key="5">
    <source>
        <dbReference type="ARBA" id="ARBA00022679"/>
    </source>
</evidence>
<dbReference type="NCBIfam" id="TIGR01821">
    <property type="entry name" value="5aminolev_synth"/>
    <property type="match status" value="1"/>
</dbReference>
<comment type="pathway">
    <text evidence="2 14">Porphyrin-containing compound metabolism; protoporphyrin-IX biosynthesis; 5-aminolevulinate from glycine: step 1/1.</text>
</comment>
<dbReference type="InterPro" id="IPR004839">
    <property type="entry name" value="Aminotransferase_I/II_large"/>
</dbReference>
<dbReference type="Pfam" id="PF00155">
    <property type="entry name" value="Aminotran_1_2"/>
    <property type="match status" value="1"/>
</dbReference>
<dbReference type="GO" id="GO:0006782">
    <property type="term" value="P:protoporphyrinogen IX biosynthetic process"/>
    <property type="evidence" value="ECO:0007669"/>
    <property type="project" value="UniProtKB-UniRule"/>
</dbReference>
<evidence type="ECO:0000256" key="11">
    <source>
        <dbReference type="ARBA" id="ARBA00032773"/>
    </source>
</evidence>
<dbReference type="PANTHER" id="PTHR13693">
    <property type="entry name" value="CLASS II AMINOTRANSFERASE/8-AMINO-7-OXONONANOATE SYNTHASE"/>
    <property type="match status" value="1"/>
</dbReference>
<evidence type="ECO:0000256" key="9">
    <source>
        <dbReference type="ARBA" id="ARBA00031691"/>
    </source>
</evidence>
<dbReference type="FunFam" id="3.40.640.10:FF:000006">
    <property type="entry name" value="5-aminolevulinate synthase, mitochondrial"/>
    <property type="match status" value="1"/>
</dbReference>
<reference evidence="16" key="1">
    <citation type="submission" date="2019-05" db="EMBL/GenBank/DDBJ databases">
        <title>Annotation for the trematode Fasciolopsis buski.</title>
        <authorList>
            <person name="Choi Y.-J."/>
        </authorList>
    </citation>
    <scope>NUCLEOTIDE SEQUENCE</scope>
    <source>
        <strain evidence="16">HT</strain>
        <tissue evidence="16">Whole worm</tissue>
    </source>
</reference>
<feature type="domain" description="Aminotransferase class I/classII large" evidence="15">
    <location>
        <begin position="204"/>
        <end position="549"/>
    </location>
</feature>
<keyword evidence="17" id="KW-1185">Reference proteome</keyword>
<gene>
    <name evidence="16" type="ORF">FBUS_03681</name>
</gene>
<dbReference type="GO" id="GO:0003870">
    <property type="term" value="F:5-aminolevulinate synthase activity"/>
    <property type="evidence" value="ECO:0007669"/>
    <property type="project" value="UniProtKB-EC"/>
</dbReference>
<protein>
    <recommendedName>
        <fullName evidence="4 14">5-aminolevulinate synthase</fullName>
        <ecNumber evidence="4 14">2.3.1.37</ecNumber>
    </recommendedName>
    <alternativeName>
        <fullName evidence="9 14">5-aminolevulinic acid synthase</fullName>
    </alternativeName>
    <alternativeName>
        <fullName evidence="10 14">Delta-ALA synthase</fullName>
    </alternativeName>
    <alternativeName>
        <fullName evidence="11 14">Delta-aminolevulinate synthase</fullName>
    </alternativeName>
</protein>
<dbReference type="InterPro" id="IPR015421">
    <property type="entry name" value="PyrdxlP-dep_Trfase_major"/>
</dbReference>